<keyword evidence="3" id="KW-1185">Reference proteome</keyword>
<name>A0A6G1BM51_9ORYZ</name>
<dbReference type="Proteomes" id="UP000479710">
    <property type="component" value="Unassembled WGS sequence"/>
</dbReference>
<gene>
    <name evidence="2" type="ORF">E2562_020206</name>
</gene>
<organism evidence="2 3">
    <name type="scientific">Oryza meyeriana var. granulata</name>
    <dbReference type="NCBI Taxonomy" id="110450"/>
    <lineage>
        <taxon>Eukaryota</taxon>
        <taxon>Viridiplantae</taxon>
        <taxon>Streptophyta</taxon>
        <taxon>Embryophyta</taxon>
        <taxon>Tracheophyta</taxon>
        <taxon>Spermatophyta</taxon>
        <taxon>Magnoliopsida</taxon>
        <taxon>Liliopsida</taxon>
        <taxon>Poales</taxon>
        <taxon>Poaceae</taxon>
        <taxon>BOP clade</taxon>
        <taxon>Oryzoideae</taxon>
        <taxon>Oryzeae</taxon>
        <taxon>Oryzinae</taxon>
        <taxon>Oryza</taxon>
        <taxon>Oryza meyeriana</taxon>
    </lineage>
</organism>
<evidence type="ECO:0000256" key="1">
    <source>
        <dbReference type="SAM" id="MobiDB-lite"/>
    </source>
</evidence>
<proteinExistence type="predicted"/>
<reference evidence="2 3" key="1">
    <citation type="submission" date="2019-11" db="EMBL/GenBank/DDBJ databases">
        <title>Whole genome sequence of Oryza granulata.</title>
        <authorList>
            <person name="Li W."/>
        </authorList>
    </citation>
    <scope>NUCLEOTIDE SEQUENCE [LARGE SCALE GENOMIC DNA]</scope>
    <source>
        <strain evidence="3">cv. Menghai</strain>
        <tissue evidence="2">Leaf</tissue>
    </source>
</reference>
<protein>
    <submittedName>
        <fullName evidence="2">Uncharacterized protein</fullName>
    </submittedName>
</protein>
<dbReference type="EMBL" id="SPHZ02000012">
    <property type="protein sequence ID" value="KAF0889000.1"/>
    <property type="molecule type" value="Genomic_DNA"/>
</dbReference>
<accession>A0A6G1BM51</accession>
<comment type="caution">
    <text evidence="2">The sequence shown here is derived from an EMBL/GenBank/DDBJ whole genome shotgun (WGS) entry which is preliminary data.</text>
</comment>
<sequence>MKKWIGRLSLVAATTVCLWDGLGKLMAPMRRRSTSSSVDLVVGPSTVPAKGSHGRGICARR</sequence>
<dbReference type="AlphaFoldDB" id="A0A6G1BM51"/>
<evidence type="ECO:0000313" key="3">
    <source>
        <dbReference type="Proteomes" id="UP000479710"/>
    </source>
</evidence>
<feature type="region of interest" description="Disordered" evidence="1">
    <location>
        <begin position="42"/>
        <end position="61"/>
    </location>
</feature>
<evidence type="ECO:0000313" key="2">
    <source>
        <dbReference type="EMBL" id="KAF0889000.1"/>
    </source>
</evidence>